<evidence type="ECO:0008006" key="4">
    <source>
        <dbReference type="Google" id="ProtNLM"/>
    </source>
</evidence>
<evidence type="ECO:0000313" key="2">
    <source>
        <dbReference type="EMBL" id="SMO94254.1"/>
    </source>
</evidence>
<dbReference type="OrthoDB" id="846806at2"/>
<protein>
    <recommendedName>
        <fullName evidence="4">DUF4861 domain-containing protein</fullName>
    </recommendedName>
</protein>
<feature type="signal peptide" evidence="1">
    <location>
        <begin position="1"/>
        <end position="18"/>
    </location>
</feature>
<dbReference type="Pfam" id="PF16153">
    <property type="entry name" value="DUF4861"/>
    <property type="match status" value="1"/>
</dbReference>
<evidence type="ECO:0000256" key="1">
    <source>
        <dbReference type="SAM" id="SignalP"/>
    </source>
</evidence>
<accession>A0A521FE28</accession>
<dbReference type="AlphaFoldDB" id="A0A521FE28"/>
<gene>
    <name evidence="2" type="ORF">SAMN06265219_11780</name>
</gene>
<organism evidence="2 3">
    <name type="scientific">Gracilimonas mengyeensis</name>
    <dbReference type="NCBI Taxonomy" id="1302730"/>
    <lineage>
        <taxon>Bacteria</taxon>
        <taxon>Pseudomonadati</taxon>
        <taxon>Balneolota</taxon>
        <taxon>Balneolia</taxon>
        <taxon>Balneolales</taxon>
        <taxon>Balneolaceae</taxon>
        <taxon>Gracilimonas</taxon>
    </lineage>
</organism>
<evidence type="ECO:0000313" key="3">
    <source>
        <dbReference type="Proteomes" id="UP000317557"/>
    </source>
</evidence>
<dbReference type="EMBL" id="FXTP01000017">
    <property type="protein sequence ID" value="SMO94254.1"/>
    <property type="molecule type" value="Genomic_DNA"/>
</dbReference>
<dbReference type="RefSeq" id="WP_142455946.1">
    <property type="nucleotide sequence ID" value="NZ_FXTP01000017.1"/>
</dbReference>
<sequence length="435" mass="48559">MNIPASFSRTFFSAAVLAGFLFSACSTDTPDPEFTLTNSLSIDREEEPVVLTRDAIIDKVGEAQINDGLLPVPYLNGKALSSQVDDIDGDGEWDELAFLVNLDAESSQTITLQLVEEDAYPDFTTRTNVRFGVLDDGEITNREQLSMTADELPVGMFERFQMDGPAWENDKVGFRQYIDGRNGRDLYGKKSPQMALDTVGISDEGGLEDNYHVMLPWGRDILAVGNSLGLGGLAILRNNKPVRLGIRIDDERSNIDTTTYELLYEGPVRSSFRLSYEGWNTGTGKADLVNDVTIWAGQYRYTNTVHLESSNPVDTLLVGLVNIHNQTDPVVLDDATENYTAFYTHDQQGYDREWYIGMGLIFPDASYLDYRRAPDSGPGVTNSFLTMFELEGEKSLEYEAVAGWGVSDENFRDSSYFRNFMAEETRKVATPVIIE</sequence>
<feature type="chain" id="PRO_5021913077" description="DUF4861 domain-containing protein" evidence="1">
    <location>
        <begin position="19"/>
        <end position="435"/>
    </location>
</feature>
<name>A0A521FE28_9BACT</name>
<keyword evidence="1" id="KW-0732">Signal</keyword>
<dbReference type="InterPro" id="IPR032342">
    <property type="entry name" value="DUF4861"/>
</dbReference>
<reference evidence="2 3" key="1">
    <citation type="submission" date="2017-05" db="EMBL/GenBank/DDBJ databases">
        <authorList>
            <person name="Varghese N."/>
            <person name="Submissions S."/>
        </authorList>
    </citation>
    <scope>NUCLEOTIDE SEQUENCE [LARGE SCALE GENOMIC DNA]</scope>
    <source>
        <strain evidence="2 3">DSM 21985</strain>
    </source>
</reference>
<proteinExistence type="predicted"/>
<keyword evidence="3" id="KW-1185">Reference proteome</keyword>
<dbReference type="Proteomes" id="UP000317557">
    <property type="component" value="Unassembled WGS sequence"/>
</dbReference>